<gene>
    <name evidence="1" type="ORF">Back11_44500</name>
</gene>
<accession>A0A3G9J429</accession>
<sequence>MTKFPTARYSKVSQGEAQGTIRTNGSKAKIQNLMRLWIFCNRVLVY</sequence>
<evidence type="ECO:0000313" key="1">
    <source>
        <dbReference type="EMBL" id="BBH23105.1"/>
    </source>
</evidence>
<reference evidence="1 2" key="1">
    <citation type="submission" date="2018-11" db="EMBL/GenBank/DDBJ databases">
        <title>Complete genome sequence of Paenibacillus baekrokdamisoli strain KCTC 33723.</title>
        <authorList>
            <person name="Kang S.W."/>
            <person name="Lee K.C."/>
            <person name="Kim K.K."/>
            <person name="Kim J.S."/>
            <person name="Kim D.S."/>
            <person name="Ko S.H."/>
            <person name="Yang S.H."/>
            <person name="Lee J.S."/>
        </authorList>
    </citation>
    <scope>NUCLEOTIDE SEQUENCE [LARGE SCALE GENOMIC DNA]</scope>
    <source>
        <strain evidence="1 2">KCTC 33723</strain>
    </source>
</reference>
<keyword evidence="2" id="KW-1185">Reference proteome</keyword>
<dbReference type="KEGG" id="pbk:Back11_44500"/>
<evidence type="ECO:0000313" key="2">
    <source>
        <dbReference type="Proteomes" id="UP000275368"/>
    </source>
</evidence>
<organism evidence="1 2">
    <name type="scientific">Paenibacillus baekrokdamisoli</name>
    <dbReference type="NCBI Taxonomy" id="1712516"/>
    <lineage>
        <taxon>Bacteria</taxon>
        <taxon>Bacillati</taxon>
        <taxon>Bacillota</taxon>
        <taxon>Bacilli</taxon>
        <taxon>Bacillales</taxon>
        <taxon>Paenibacillaceae</taxon>
        <taxon>Paenibacillus</taxon>
    </lineage>
</organism>
<dbReference type="EMBL" id="AP019308">
    <property type="protein sequence ID" value="BBH23105.1"/>
    <property type="molecule type" value="Genomic_DNA"/>
</dbReference>
<proteinExistence type="predicted"/>
<dbReference type="Proteomes" id="UP000275368">
    <property type="component" value="Chromosome"/>
</dbReference>
<protein>
    <submittedName>
        <fullName evidence="1">Uncharacterized protein</fullName>
    </submittedName>
</protein>
<name>A0A3G9J429_9BACL</name>
<dbReference type="AlphaFoldDB" id="A0A3G9J429"/>